<protein>
    <recommendedName>
        <fullName evidence="4">dihydropteroate synthase</fullName>
        <ecNumber evidence="4">2.5.1.15</ecNumber>
    </recommendedName>
</protein>
<dbReference type="SUPFAM" id="SSF51717">
    <property type="entry name" value="Dihydropteroate synthetase-like"/>
    <property type="match status" value="1"/>
</dbReference>
<comment type="pathway">
    <text evidence="3">Cofactor biosynthesis; tetrahydrofolate biosynthesis; 7,8-dihydrofolate from 2-amino-4-hydroxy-6-hydroxymethyl-7,8-dihydropteridine diphosphate and 4-aminobenzoate: step 1/2.</text>
</comment>
<keyword evidence="5" id="KW-0808">Transferase</keyword>
<dbReference type="Pfam" id="PF00809">
    <property type="entry name" value="Pterin_bind"/>
    <property type="match status" value="1"/>
</dbReference>
<feature type="domain" description="Pterin-binding" evidence="9">
    <location>
        <begin position="7"/>
        <end position="271"/>
    </location>
</feature>
<evidence type="ECO:0000256" key="2">
    <source>
        <dbReference type="ARBA" id="ARBA00001946"/>
    </source>
</evidence>
<evidence type="ECO:0000256" key="3">
    <source>
        <dbReference type="ARBA" id="ARBA00004763"/>
    </source>
</evidence>
<evidence type="ECO:0000313" key="10">
    <source>
        <dbReference type="EMBL" id="CAB4553985.1"/>
    </source>
</evidence>
<dbReference type="AlphaFoldDB" id="A0A6J6CS07"/>
<dbReference type="CDD" id="cd00739">
    <property type="entry name" value="DHPS"/>
    <property type="match status" value="1"/>
</dbReference>
<gene>
    <name evidence="10" type="ORF">UFOPK1581_00362</name>
</gene>
<evidence type="ECO:0000259" key="9">
    <source>
        <dbReference type="PROSITE" id="PS50972"/>
    </source>
</evidence>
<dbReference type="InterPro" id="IPR006390">
    <property type="entry name" value="DHP_synth_dom"/>
</dbReference>
<dbReference type="PROSITE" id="PS50972">
    <property type="entry name" value="PTERIN_BINDING"/>
    <property type="match status" value="1"/>
</dbReference>
<evidence type="ECO:0000256" key="8">
    <source>
        <dbReference type="ARBA" id="ARBA00022909"/>
    </source>
</evidence>
<dbReference type="EMBL" id="CAEZTB010000043">
    <property type="protein sequence ID" value="CAB4553985.1"/>
    <property type="molecule type" value="Genomic_DNA"/>
</dbReference>
<evidence type="ECO:0000256" key="7">
    <source>
        <dbReference type="ARBA" id="ARBA00022842"/>
    </source>
</evidence>
<evidence type="ECO:0000256" key="4">
    <source>
        <dbReference type="ARBA" id="ARBA00012458"/>
    </source>
</evidence>
<dbReference type="GO" id="GO:0046656">
    <property type="term" value="P:folic acid biosynthetic process"/>
    <property type="evidence" value="ECO:0007669"/>
    <property type="project" value="UniProtKB-KW"/>
</dbReference>
<accession>A0A6J6CS07</accession>
<dbReference type="PANTHER" id="PTHR20941:SF1">
    <property type="entry name" value="FOLIC ACID SYNTHESIS PROTEIN FOL1"/>
    <property type="match status" value="1"/>
</dbReference>
<comment type="cofactor">
    <cofactor evidence="2">
        <name>Mg(2+)</name>
        <dbReference type="ChEBI" id="CHEBI:18420"/>
    </cofactor>
</comment>
<dbReference type="NCBIfam" id="TIGR01496">
    <property type="entry name" value="DHPS"/>
    <property type="match status" value="1"/>
</dbReference>
<dbReference type="PROSITE" id="PS00792">
    <property type="entry name" value="DHPS_1"/>
    <property type="match status" value="1"/>
</dbReference>
<keyword evidence="6" id="KW-0479">Metal-binding</keyword>
<dbReference type="InterPro" id="IPR000489">
    <property type="entry name" value="Pterin-binding_dom"/>
</dbReference>
<dbReference type="GO" id="GO:0046654">
    <property type="term" value="P:tetrahydrofolate biosynthetic process"/>
    <property type="evidence" value="ECO:0007669"/>
    <property type="project" value="TreeGrafter"/>
</dbReference>
<reference evidence="10" key="1">
    <citation type="submission" date="2020-05" db="EMBL/GenBank/DDBJ databases">
        <authorList>
            <person name="Chiriac C."/>
            <person name="Salcher M."/>
            <person name="Ghai R."/>
            <person name="Kavagutti S V."/>
        </authorList>
    </citation>
    <scope>NUCLEOTIDE SEQUENCE</scope>
</reference>
<evidence type="ECO:0000256" key="6">
    <source>
        <dbReference type="ARBA" id="ARBA00022723"/>
    </source>
</evidence>
<evidence type="ECO:0000256" key="5">
    <source>
        <dbReference type="ARBA" id="ARBA00022679"/>
    </source>
</evidence>
<evidence type="ECO:0000256" key="1">
    <source>
        <dbReference type="ARBA" id="ARBA00000012"/>
    </source>
</evidence>
<comment type="catalytic activity">
    <reaction evidence="1">
        <text>(7,8-dihydropterin-6-yl)methyl diphosphate + 4-aminobenzoate = 7,8-dihydropteroate + diphosphate</text>
        <dbReference type="Rhea" id="RHEA:19949"/>
        <dbReference type="ChEBI" id="CHEBI:17836"/>
        <dbReference type="ChEBI" id="CHEBI:17839"/>
        <dbReference type="ChEBI" id="CHEBI:33019"/>
        <dbReference type="ChEBI" id="CHEBI:72950"/>
        <dbReference type="EC" id="2.5.1.15"/>
    </reaction>
</comment>
<dbReference type="PROSITE" id="PS00793">
    <property type="entry name" value="DHPS_2"/>
    <property type="match status" value="1"/>
</dbReference>
<organism evidence="10">
    <name type="scientific">freshwater metagenome</name>
    <dbReference type="NCBI Taxonomy" id="449393"/>
    <lineage>
        <taxon>unclassified sequences</taxon>
        <taxon>metagenomes</taxon>
        <taxon>ecological metagenomes</taxon>
    </lineage>
</organism>
<name>A0A6J6CS07_9ZZZZ</name>
<dbReference type="GO" id="GO:0046872">
    <property type="term" value="F:metal ion binding"/>
    <property type="evidence" value="ECO:0007669"/>
    <property type="project" value="UniProtKB-KW"/>
</dbReference>
<proteinExistence type="predicted"/>
<dbReference type="GO" id="GO:0004156">
    <property type="term" value="F:dihydropteroate synthase activity"/>
    <property type="evidence" value="ECO:0007669"/>
    <property type="project" value="UniProtKB-EC"/>
</dbReference>
<keyword evidence="7" id="KW-0460">Magnesium</keyword>
<sequence>MKKFTRPLIMGVVNITPDSFSDGGDFLSAADAQSHALELIHQGANIVDLGGESTKPGALRVKIEEEQARVIPVIKALTSNSDFVASGAQISIDTMNSETALLAVQSGATIVNDVSGGLADEEMFRVLQPLNCKFIISHWRGFSETMDSLNNYESVAADVAKELQARVSKAIDAGISRDRLIIDPGLGFAKDITQNWHLVARLDELEKLDLPILVGASRKRFIAGALEPDSQGEVSNQRRDLATAVLTALLLQRKLWAVRVHNVSTTLDAIQVVEALAVANEDTGGQS</sequence>
<dbReference type="Gene3D" id="3.20.20.20">
    <property type="entry name" value="Dihydropteroate synthase-like"/>
    <property type="match status" value="1"/>
</dbReference>
<dbReference type="EC" id="2.5.1.15" evidence="4"/>
<dbReference type="GO" id="GO:0005829">
    <property type="term" value="C:cytosol"/>
    <property type="evidence" value="ECO:0007669"/>
    <property type="project" value="TreeGrafter"/>
</dbReference>
<dbReference type="InterPro" id="IPR011005">
    <property type="entry name" value="Dihydropteroate_synth-like_sf"/>
</dbReference>
<keyword evidence="8" id="KW-0289">Folate biosynthesis</keyword>
<dbReference type="InterPro" id="IPR045031">
    <property type="entry name" value="DHP_synth-like"/>
</dbReference>
<dbReference type="PANTHER" id="PTHR20941">
    <property type="entry name" value="FOLATE SYNTHESIS PROTEINS"/>
    <property type="match status" value="1"/>
</dbReference>